<dbReference type="GO" id="GO:0032259">
    <property type="term" value="P:methylation"/>
    <property type="evidence" value="ECO:0007669"/>
    <property type="project" value="UniProtKB-KW"/>
</dbReference>
<dbReference type="InterPro" id="IPR029063">
    <property type="entry name" value="SAM-dependent_MTases_sf"/>
</dbReference>
<dbReference type="EMBL" id="JBIYDN010000051">
    <property type="protein sequence ID" value="MFK4448428.1"/>
    <property type="molecule type" value="Genomic_DNA"/>
</dbReference>
<evidence type="ECO:0000313" key="3">
    <source>
        <dbReference type="Proteomes" id="UP001620514"/>
    </source>
</evidence>
<comment type="caution">
    <text evidence="2">The sequence shown here is derived from an EMBL/GenBank/DDBJ whole genome shotgun (WGS) entry which is preliminary data.</text>
</comment>
<protein>
    <submittedName>
        <fullName evidence="2">SAM-dependent methyltransferase</fullName>
    </submittedName>
</protein>
<dbReference type="Proteomes" id="UP001620514">
    <property type="component" value="Unassembled WGS sequence"/>
</dbReference>
<sequence length="284" mass="31553">MTNEFHERNRLSWDAATAAHNSHKGDQAAFFRNGGSTLFPEEVELLGSIEGLDLLHLQCNSGQDTLSLARLGANVTGVDISDEAIRFARDLSEQSTISAIFHRADLLTYFAEQASTPGRFDRVFASYGTLCWLSDIDAWAQGVAHSLKPGGRFVLVEFHPFAMIFDEQWNMRYDYFDQTPIASDGVSDYVALSGEGLAPDGYEAGVETFVNPHPSVEFFWGIGDVVTALAKNGLVIEQLREYPYANGWKGFERMRDSGGRRMVPPQDMVRLPLMYGIAARRAGR</sequence>
<dbReference type="RefSeq" id="WP_404614713.1">
    <property type="nucleotide sequence ID" value="NZ_JBIYDN010000051.1"/>
</dbReference>
<dbReference type="GO" id="GO:0008168">
    <property type="term" value="F:methyltransferase activity"/>
    <property type="evidence" value="ECO:0007669"/>
    <property type="project" value="UniProtKB-KW"/>
</dbReference>
<keyword evidence="3" id="KW-1185">Reference proteome</keyword>
<dbReference type="CDD" id="cd02440">
    <property type="entry name" value="AdoMet_MTases"/>
    <property type="match status" value="1"/>
</dbReference>
<keyword evidence="2" id="KW-0808">Transferase</keyword>
<reference evidence="2 3" key="2">
    <citation type="submission" date="2024-11" db="EMBL/GenBank/DDBJ databases">
        <title>Using genomics to understand microbial adaptation to soil warming.</title>
        <authorList>
            <person name="Deangelis K.M. PhD."/>
        </authorList>
    </citation>
    <scope>NUCLEOTIDE SEQUENCE [LARGE SCALE GENOMIC DNA]</scope>
    <source>
        <strain evidence="2 3">GAS97</strain>
    </source>
</reference>
<dbReference type="SUPFAM" id="SSF53335">
    <property type="entry name" value="S-adenosyl-L-methionine-dependent methyltransferases"/>
    <property type="match status" value="1"/>
</dbReference>
<keyword evidence="2" id="KW-0489">Methyltransferase</keyword>
<dbReference type="PANTHER" id="PTHR43464">
    <property type="entry name" value="METHYLTRANSFERASE"/>
    <property type="match status" value="1"/>
</dbReference>
<feature type="domain" description="Methyltransferase" evidence="1">
    <location>
        <begin position="55"/>
        <end position="151"/>
    </location>
</feature>
<organism evidence="2 3">
    <name type="scientific">Caballeronia udeis</name>
    <dbReference type="NCBI Taxonomy" id="1232866"/>
    <lineage>
        <taxon>Bacteria</taxon>
        <taxon>Pseudomonadati</taxon>
        <taxon>Pseudomonadota</taxon>
        <taxon>Betaproteobacteria</taxon>
        <taxon>Burkholderiales</taxon>
        <taxon>Burkholderiaceae</taxon>
        <taxon>Caballeronia</taxon>
    </lineage>
</organism>
<dbReference type="InterPro" id="IPR041698">
    <property type="entry name" value="Methyltransf_25"/>
</dbReference>
<accession>A0ABW8MXH2</accession>
<gene>
    <name evidence="2" type="ORF">ABH943_008472</name>
</gene>
<evidence type="ECO:0000259" key="1">
    <source>
        <dbReference type="Pfam" id="PF13649"/>
    </source>
</evidence>
<dbReference type="Pfam" id="PF13649">
    <property type="entry name" value="Methyltransf_25"/>
    <property type="match status" value="1"/>
</dbReference>
<dbReference type="PANTHER" id="PTHR43464:SF82">
    <property type="entry name" value="METHYLTRANSFERASE DOMAIN-CONTAINING PROTEIN"/>
    <property type="match status" value="1"/>
</dbReference>
<proteinExistence type="predicted"/>
<dbReference type="Gene3D" id="3.40.50.150">
    <property type="entry name" value="Vaccinia Virus protein VP39"/>
    <property type="match status" value="1"/>
</dbReference>
<name>A0ABW8MXH2_9BURK</name>
<evidence type="ECO:0000313" key="2">
    <source>
        <dbReference type="EMBL" id="MFK4448428.1"/>
    </source>
</evidence>
<reference evidence="2 3" key="1">
    <citation type="submission" date="2024-10" db="EMBL/GenBank/DDBJ databases">
        <authorList>
            <person name="Deangelis K."/>
            <person name="Huntemann M."/>
            <person name="Clum A."/>
            <person name="Wang J."/>
            <person name="Palaniappan K."/>
            <person name="Ritter S."/>
            <person name="Chen I.-M."/>
            <person name="Stamatis D."/>
            <person name="Reddy T."/>
            <person name="O'Malley R."/>
            <person name="Daum C."/>
            <person name="Ng V."/>
            <person name="Ivanova N."/>
            <person name="Kyrpides N."/>
            <person name="Woyke T."/>
        </authorList>
    </citation>
    <scope>NUCLEOTIDE SEQUENCE [LARGE SCALE GENOMIC DNA]</scope>
    <source>
        <strain evidence="2 3">GAS97</strain>
    </source>
</reference>